<dbReference type="Proteomes" id="UP000298663">
    <property type="component" value="Unassembled WGS sequence"/>
</dbReference>
<dbReference type="AlphaFoldDB" id="A0A4U8V6P9"/>
<dbReference type="EMBL" id="AZBU02000001">
    <property type="protein sequence ID" value="TMS39358.1"/>
    <property type="molecule type" value="Genomic_DNA"/>
</dbReference>
<reference evidence="1 2" key="2">
    <citation type="journal article" date="2019" name="G3 (Bethesda)">
        <title>Hybrid Assembly of the Genome of the Entomopathogenic Nematode Steinernema carpocapsae Identifies the X-Chromosome.</title>
        <authorList>
            <person name="Serra L."/>
            <person name="Macchietto M."/>
            <person name="Macias-Munoz A."/>
            <person name="McGill C.J."/>
            <person name="Rodriguez I.M."/>
            <person name="Rodriguez B."/>
            <person name="Murad R."/>
            <person name="Mortazavi A."/>
        </authorList>
    </citation>
    <scope>NUCLEOTIDE SEQUENCE [LARGE SCALE GENOMIC DNA]</scope>
    <source>
        <strain evidence="1 2">ALL</strain>
    </source>
</reference>
<reference evidence="1 2" key="1">
    <citation type="journal article" date="2015" name="Genome Biol.">
        <title>Comparative genomics of Steinernema reveals deeply conserved gene regulatory networks.</title>
        <authorList>
            <person name="Dillman A.R."/>
            <person name="Macchietto M."/>
            <person name="Porter C.F."/>
            <person name="Rogers A."/>
            <person name="Williams B."/>
            <person name="Antoshechkin I."/>
            <person name="Lee M.M."/>
            <person name="Goodwin Z."/>
            <person name="Lu X."/>
            <person name="Lewis E.E."/>
            <person name="Goodrich-Blair H."/>
            <person name="Stock S.P."/>
            <person name="Adams B.J."/>
            <person name="Sternberg P.W."/>
            <person name="Mortazavi A."/>
        </authorList>
    </citation>
    <scope>NUCLEOTIDE SEQUENCE [LARGE SCALE GENOMIC DNA]</scope>
    <source>
        <strain evidence="1 2">ALL</strain>
    </source>
</reference>
<keyword evidence="2" id="KW-1185">Reference proteome</keyword>
<proteinExistence type="predicted"/>
<evidence type="ECO:0000313" key="1">
    <source>
        <dbReference type="EMBL" id="TMS39358.1"/>
    </source>
</evidence>
<protein>
    <submittedName>
        <fullName evidence="1">Uncharacterized protein</fullName>
    </submittedName>
</protein>
<sequence>MQGEISFINATAEVSKVHVQLWRRLPFSLLCRILRSEVVLNQNSQSSITFILQNQKAPKSSKSCSAQVQHGQRQLSSARAAPLATGIENLVCQAYFQTSENRDSTFLFHSSLLAVRSQLHRCAENMYVSSGGSAISPSTPAVFE</sequence>
<organism evidence="1 2">
    <name type="scientific">Steinernema carpocapsae</name>
    <name type="common">Entomopathogenic nematode</name>
    <dbReference type="NCBI Taxonomy" id="34508"/>
    <lineage>
        <taxon>Eukaryota</taxon>
        <taxon>Metazoa</taxon>
        <taxon>Ecdysozoa</taxon>
        <taxon>Nematoda</taxon>
        <taxon>Chromadorea</taxon>
        <taxon>Rhabditida</taxon>
        <taxon>Tylenchina</taxon>
        <taxon>Panagrolaimomorpha</taxon>
        <taxon>Strongyloidoidea</taxon>
        <taxon>Steinernematidae</taxon>
        <taxon>Steinernema</taxon>
    </lineage>
</organism>
<evidence type="ECO:0000313" key="2">
    <source>
        <dbReference type="Proteomes" id="UP000298663"/>
    </source>
</evidence>
<gene>
    <name evidence="1" type="ORF">L596_005896</name>
</gene>
<name>A0A4U8V6P9_STECR</name>
<accession>A0A4U8V6P9</accession>
<comment type="caution">
    <text evidence="1">The sequence shown here is derived from an EMBL/GenBank/DDBJ whole genome shotgun (WGS) entry which is preliminary data.</text>
</comment>